<dbReference type="InterPro" id="IPR013525">
    <property type="entry name" value="ABC2_TM"/>
</dbReference>
<sequence>MWHRLKALLYKEFIQMRRDRLTFAIMIGIPIIQLMIFGFAINTEVKHLPTIVNDQSRSMESRHLLQSFVASGYFDIVAYTDSLEKVQEAIDRSEVKVGFFFPPDYALHISARQNAKVEMIVDASDSMSAASAISTAQLIALNYNRELLDNDAKQEEAFSLFIHPLYNPDFVSAYYMVPGILGIILTITMVMITAISIVKEKEFGTLEQLLVTPMRTMELMLGKIIPYVVIGYFQLTLALLIGILVFQIPIMGSLLLFYVLTTIFILASLSLGILISTLARNQLQAVQLSFFMVLPTILLSGFMFPREAMPPFFYYLGDLFPLTFFLEIVRGILLKGVSIEYLYTPTLALFAFVVILLGISIVIFSRFVRRS</sequence>
<keyword evidence="11" id="KW-1185">Reference proteome</keyword>
<dbReference type="InterPro" id="IPR047817">
    <property type="entry name" value="ABC2_TM_bact-type"/>
</dbReference>
<evidence type="ECO:0000313" key="11">
    <source>
        <dbReference type="Proteomes" id="UP001169069"/>
    </source>
</evidence>
<accession>A0ABT7QW83</accession>
<organism evidence="10 11">
    <name type="scientific">Sulfurovum zhangzhouensis</name>
    <dbReference type="NCBI Taxonomy" id="3019067"/>
    <lineage>
        <taxon>Bacteria</taxon>
        <taxon>Pseudomonadati</taxon>
        <taxon>Campylobacterota</taxon>
        <taxon>Epsilonproteobacteria</taxon>
        <taxon>Campylobacterales</taxon>
        <taxon>Sulfurovaceae</taxon>
        <taxon>Sulfurovum</taxon>
    </lineage>
</organism>
<evidence type="ECO:0000256" key="6">
    <source>
        <dbReference type="ARBA" id="ARBA00022989"/>
    </source>
</evidence>
<dbReference type="Gene3D" id="3.40.1710.10">
    <property type="entry name" value="abc type-2 transporter like domain"/>
    <property type="match status" value="1"/>
</dbReference>
<reference evidence="10" key="1">
    <citation type="submission" date="2023-01" db="EMBL/GenBank/DDBJ databases">
        <title>Sulfurovum sp. zt1-1 genome assembly.</title>
        <authorList>
            <person name="Wang J."/>
        </authorList>
    </citation>
    <scope>NUCLEOTIDE SEQUENCE</scope>
    <source>
        <strain evidence="10">Zt1-1</strain>
    </source>
</reference>
<evidence type="ECO:0000256" key="4">
    <source>
        <dbReference type="ARBA" id="ARBA00022475"/>
    </source>
</evidence>
<evidence type="ECO:0000256" key="3">
    <source>
        <dbReference type="ARBA" id="ARBA00022448"/>
    </source>
</evidence>
<comment type="similarity">
    <text evidence="2">Belongs to the ABC-2 integral membrane protein family.</text>
</comment>
<evidence type="ECO:0000259" key="9">
    <source>
        <dbReference type="PROSITE" id="PS51012"/>
    </source>
</evidence>
<dbReference type="PANTHER" id="PTHR30294">
    <property type="entry name" value="MEMBRANE COMPONENT OF ABC TRANSPORTER YHHJ-RELATED"/>
    <property type="match status" value="1"/>
</dbReference>
<feature type="transmembrane region" description="Helical" evidence="8">
    <location>
        <begin position="21"/>
        <end position="41"/>
    </location>
</feature>
<dbReference type="PANTHER" id="PTHR30294:SF29">
    <property type="entry name" value="MULTIDRUG ABC TRANSPORTER PERMEASE YBHS-RELATED"/>
    <property type="match status" value="1"/>
</dbReference>
<dbReference type="Proteomes" id="UP001169069">
    <property type="component" value="Unassembled WGS sequence"/>
</dbReference>
<feature type="transmembrane region" description="Helical" evidence="8">
    <location>
        <begin position="288"/>
        <end position="306"/>
    </location>
</feature>
<keyword evidence="3" id="KW-0813">Transport</keyword>
<feature type="domain" description="ABC transmembrane type-2" evidence="9">
    <location>
        <begin position="123"/>
        <end position="367"/>
    </location>
</feature>
<comment type="caution">
    <text evidence="10">The sequence shown here is derived from an EMBL/GenBank/DDBJ whole genome shotgun (WGS) entry which is preliminary data.</text>
</comment>
<feature type="transmembrane region" description="Helical" evidence="8">
    <location>
        <begin position="254"/>
        <end position="276"/>
    </location>
</feature>
<feature type="transmembrane region" description="Helical" evidence="8">
    <location>
        <begin position="224"/>
        <end position="248"/>
    </location>
</feature>
<dbReference type="RefSeq" id="WP_289412346.1">
    <property type="nucleotide sequence ID" value="NZ_JAQIBD010000001.1"/>
</dbReference>
<comment type="subcellular location">
    <subcellularLocation>
        <location evidence="1">Cell membrane</location>
        <topology evidence="1">Multi-pass membrane protein</topology>
    </subcellularLocation>
</comment>
<keyword evidence="6 8" id="KW-1133">Transmembrane helix</keyword>
<name>A0ABT7QW83_9BACT</name>
<dbReference type="InterPro" id="IPR051449">
    <property type="entry name" value="ABC-2_transporter_component"/>
</dbReference>
<dbReference type="EMBL" id="JAQIBD010000001">
    <property type="protein sequence ID" value="MDM5271048.1"/>
    <property type="molecule type" value="Genomic_DNA"/>
</dbReference>
<dbReference type="Pfam" id="PF12698">
    <property type="entry name" value="ABC2_membrane_3"/>
    <property type="match status" value="1"/>
</dbReference>
<feature type="transmembrane region" description="Helical" evidence="8">
    <location>
        <begin position="341"/>
        <end position="364"/>
    </location>
</feature>
<evidence type="ECO:0000256" key="1">
    <source>
        <dbReference type="ARBA" id="ARBA00004651"/>
    </source>
</evidence>
<feature type="transmembrane region" description="Helical" evidence="8">
    <location>
        <begin position="312"/>
        <end position="329"/>
    </location>
</feature>
<proteinExistence type="inferred from homology"/>
<keyword evidence="4" id="KW-1003">Cell membrane</keyword>
<dbReference type="PROSITE" id="PS51012">
    <property type="entry name" value="ABC_TM2"/>
    <property type="match status" value="1"/>
</dbReference>
<evidence type="ECO:0000256" key="8">
    <source>
        <dbReference type="SAM" id="Phobius"/>
    </source>
</evidence>
<evidence type="ECO:0000256" key="2">
    <source>
        <dbReference type="ARBA" id="ARBA00007783"/>
    </source>
</evidence>
<keyword evidence="5 8" id="KW-0812">Transmembrane</keyword>
<evidence type="ECO:0000256" key="7">
    <source>
        <dbReference type="ARBA" id="ARBA00023136"/>
    </source>
</evidence>
<evidence type="ECO:0000313" key="10">
    <source>
        <dbReference type="EMBL" id="MDM5271048.1"/>
    </source>
</evidence>
<evidence type="ECO:0000256" key="5">
    <source>
        <dbReference type="ARBA" id="ARBA00022692"/>
    </source>
</evidence>
<gene>
    <name evidence="10" type="ORF">PGH07_02525</name>
</gene>
<feature type="transmembrane region" description="Helical" evidence="8">
    <location>
        <begin position="173"/>
        <end position="198"/>
    </location>
</feature>
<protein>
    <submittedName>
        <fullName evidence="10">ABC transporter permease</fullName>
    </submittedName>
</protein>
<keyword evidence="7 8" id="KW-0472">Membrane</keyword>